<evidence type="ECO:0000256" key="4">
    <source>
        <dbReference type="ARBA" id="ARBA00022989"/>
    </source>
</evidence>
<dbReference type="InterPro" id="IPR024449">
    <property type="entry name" value="Anti-sigma_RsgI_N"/>
</dbReference>
<name>A0ABS4GDL2_9FIRM</name>
<dbReference type="EMBL" id="JAGGKS010000004">
    <property type="protein sequence ID" value="MBP1925790.1"/>
    <property type="molecule type" value="Genomic_DNA"/>
</dbReference>
<gene>
    <name evidence="9" type="ORF">J2Z76_001651</name>
</gene>
<evidence type="ECO:0000313" key="10">
    <source>
        <dbReference type="Proteomes" id="UP001519342"/>
    </source>
</evidence>
<dbReference type="RefSeq" id="WP_209511532.1">
    <property type="nucleotide sequence ID" value="NZ_JAGGKS010000004.1"/>
</dbReference>
<accession>A0ABS4GDL2</accession>
<keyword evidence="10" id="KW-1185">Reference proteome</keyword>
<comment type="subcellular location">
    <subcellularLocation>
        <location evidence="1">Cell membrane</location>
        <topology evidence="1">Single-pass membrane protein</topology>
    </subcellularLocation>
</comment>
<proteinExistence type="predicted"/>
<keyword evidence="3 7" id="KW-0812">Transmembrane</keyword>
<dbReference type="Pfam" id="PF12791">
    <property type="entry name" value="RsgI_N"/>
    <property type="match status" value="1"/>
</dbReference>
<keyword evidence="4 7" id="KW-1133">Transmembrane helix</keyword>
<evidence type="ECO:0000313" key="9">
    <source>
        <dbReference type="EMBL" id="MBP1925790.1"/>
    </source>
</evidence>
<protein>
    <recommendedName>
        <fullName evidence="8">RsgI N-terminal anti-sigma domain-containing protein</fullName>
    </recommendedName>
</protein>
<evidence type="ECO:0000256" key="5">
    <source>
        <dbReference type="ARBA" id="ARBA00023136"/>
    </source>
</evidence>
<reference evidence="9 10" key="1">
    <citation type="submission" date="2021-03" db="EMBL/GenBank/DDBJ databases">
        <title>Genomic Encyclopedia of Type Strains, Phase IV (KMG-IV): sequencing the most valuable type-strain genomes for metagenomic binning, comparative biology and taxonomic classification.</title>
        <authorList>
            <person name="Goeker M."/>
        </authorList>
    </citation>
    <scope>NUCLEOTIDE SEQUENCE [LARGE SCALE GENOMIC DNA]</scope>
    <source>
        <strain evidence="9 10">DSM 24004</strain>
    </source>
</reference>
<evidence type="ECO:0000256" key="6">
    <source>
        <dbReference type="SAM" id="MobiDB-lite"/>
    </source>
</evidence>
<dbReference type="Pfam" id="PF23750">
    <property type="entry name" value="RsgI_M"/>
    <property type="match status" value="1"/>
</dbReference>
<sequence>MKAVVVEIRDKYVAVLSNDGRIYKIKNDDYNIGQEIEIKKYLVNNNRFIKTIATVAASIMLLVVPAWAYLTPYSYVSLDVNPSLEYTVNIFDRVLRVEAVNDDGEMILKEMNLDELKNKNIEVAVQEVVDDIIEAGFLEKSEEGGIVIATSSKNDEKSQELADKLKLQVEEKIKEEFIESKVEVEAIGVGEERVQEAKELGVTPGKLNLVEKLQESSENPDDIIVEDWLKKPVKEIMKATKQNKKEEKAVNKEIENGQKLEDNETEEVYDKKNVESKEMDKEIKKEEKVESKEENILDKETNKEEKLIDKEDKKEGKEGKEEKPTGNGNNKEDKSKGKEVKNKDH</sequence>
<feature type="region of interest" description="Disordered" evidence="6">
    <location>
        <begin position="240"/>
        <end position="345"/>
    </location>
</feature>
<evidence type="ECO:0000256" key="1">
    <source>
        <dbReference type="ARBA" id="ARBA00004162"/>
    </source>
</evidence>
<feature type="transmembrane region" description="Helical" evidence="7">
    <location>
        <begin position="48"/>
        <end position="70"/>
    </location>
</feature>
<keyword evidence="5 7" id="KW-0472">Membrane</keyword>
<comment type="caution">
    <text evidence="9">The sequence shown here is derived from an EMBL/GenBank/DDBJ whole genome shotgun (WGS) entry which is preliminary data.</text>
</comment>
<evidence type="ECO:0000256" key="2">
    <source>
        <dbReference type="ARBA" id="ARBA00022475"/>
    </source>
</evidence>
<evidence type="ECO:0000256" key="3">
    <source>
        <dbReference type="ARBA" id="ARBA00022692"/>
    </source>
</evidence>
<evidence type="ECO:0000256" key="7">
    <source>
        <dbReference type="SAM" id="Phobius"/>
    </source>
</evidence>
<dbReference type="PROSITE" id="PS51849">
    <property type="entry name" value="RSGI_N"/>
    <property type="match status" value="1"/>
</dbReference>
<dbReference type="InterPro" id="IPR055431">
    <property type="entry name" value="RsgI_M"/>
</dbReference>
<evidence type="ECO:0000259" key="8">
    <source>
        <dbReference type="PROSITE" id="PS51849"/>
    </source>
</evidence>
<keyword evidence="2" id="KW-1003">Cell membrane</keyword>
<dbReference type="Proteomes" id="UP001519342">
    <property type="component" value="Unassembled WGS sequence"/>
</dbReference>
<feature type="domain" description="RsgI N-terminal anti-sigma" evidence="8">
    <location>
        <begin position="1"/>
        <end position="47"/>
    </location>
</feature>
<organism evidence="9 10">
    <name type="scientific">Sedimentibacter acidaminivorans</name>
    <dbReference type="NCBI Taxonomy" id="913099"/>
    <lineage>
        <taxon>Bacteria</taxon>
        <taxon>Bacillati</taxon>
        <taxon>Bacillota</taxon>
        <taxon>Tissierellia</taxon>
        <taxon>Sedimentibacter</taxon>
    </lineage>
</organism>